<reference evidence="2 3" key="1">
    <citation type="journal article" date="2014" name="PLoS Genet.">
        <title>Phylogenetically driven sequencing of extremely halophilic archaea reveals strategies for static and dynamic osmo-response.</title>
        <authorList>
            <person name="Becker E.A."/>
            <person name="Seitzer P.M."/>
            <person name="Tritt A."/>
            <person name="Larsen D."/>
            <person name="Krusor M."/>
            <person name="Yao A.I."/>
            <person name="Wu D."/>
            <person name="Madern D."/>
            <person name="Eisen J.A."/>
            <person name="Darling A.E."/>
            <person name="Facciotti M.T."/>
        </authorList>
    </citation>
    <scope>NUCLEOTIDE SEQUENCE [LARGE SCALE GENOMIC DNA]</scope>
    <source>
        <strain evidence="2 3">DSM 12281</strain>
    </source>
</reference>
<organism evidence="2 3">
    <name type="scientific">Natrialba taiwanensis DSM 12281</name>
    <dbReference type="NCBI Taxonomy" id="1230458"/>
    <lineage>
        <taxon>Archaea</taxon>
        <taxon>Methanobacteriati</taxon>
        <taxon>Methanobacteriota</taxon>
        <taxon>Stenosarchaea group</taxon>
        <taxon>Halobacteria</taxon>
        <taxon>Halobacteriales</taxon>
        <taxon>Natrialbaceae</taxon>
        <taxon>Natrialba</taxon>
    </lineage>
</organism>
<dbReference type="InterPro" id="IPR005240">
    <property type="entry name" value="DUF389"/>
</dbReference>
<keyword evidence="1" id="KW-0472">Membrane</keyword>
<dbReference type="PATRIC" id="fig|1230458.4.peg.3084"/>
<feature type="transmembrane region" description="Helical" evidence="1">
    <location>
        <begin position="238"/>
        <end position="256"/>
    </location>
</feature>
<proteinExistence type="predicted"/>
<accession>L9ZSA1</accession>
<dbReference type="PANTHER" id="PTHR20992:SF9">
    <property type="entry name" value="AT15442P-RELATED"/>
    <property type="match status" value="1"/>
</dbReference>
<comment type="caution">
    <text evidence="2">The sequence shown here is derived from an EMBL/GenBank/DDBJ whole genome shotgun (WGS) entry which is preliminary data.</text>
</comment>
<feature type="transmembrane region" description="Helical" evidence="1">
    <location>
        <begin position="263"/>
        <end position="286"/>
    </location>
</feature>
<feature type="transmembrane region" description="Helical" evidence="1">
    <location>
        <begin position="292"/>
        <end position="316"/>
    </location>
</feature>
<feature type="transmembrane region" description="Helical" evidence="1">
    <location>
        <begin position="193"/>
        <end position="218"/>
    </location>
</feature>
<dbReference type="Pfam" id="PF04087">
    <property type="entry name" value="DUF389"/>
    <property type="match status" value="1"/>
</dbReference>
<evidence type="ECO:0008006" key="4">
    <source>
        <dbReference type="Google" id="ProtNLM"/>
    </source>
</evidence>
<dbReference type="PANTHER" id="PTHR20992">
    <property type="entry name" value="AT15442P-RELATED"/>
    <property type="match status" value="1"/>
</dbReference>
<protein>
    <recommendedName>
        <fullName evidence="4">TIGR00341 family protein</fullName>
    </recommendedName>
</protein>
<feature type="transmembrane region" description="Helical" evidence="1">
    <location>
        <begin position="133"/>
        <end position="153"/>
    </location>
</feature>
<name>L9ZSA1_9EURY</name>
<dbReference type="AlphaFoldDB" id="L9ZSA1"/>
<dbReference type="NCBIfam" id="TIGR00341">
    <property type="entry name" value="TIGR00341 family protein"/>
    <property type="match status" value="1"/>
</dbReference>
<evidence type="ECO:0000256" key="1">
    <source>
        <dbReference type="SAM" id="Phobius"/>
    </source>
</evidence>
<dbReference type="Proteomes" id="UP000011648">
    <property type="component" value="Unassembled WGS sequence"/>
</dbReference>
<gene>
    <name evidence="2" type="ORF">C484_15248</name>
</gene>
<evidence type="ECO:0000313" key="2">
    <source>
        <dbReference type="EMBL" id="ELY88961.1"/>
    </source>
</evidence>
<keyword evidence="1" id="KW-1133">Transmembrane helix</keyword>
<dbReference type="EMBL" id="AOIL01000050">
    <property type="protein sequence ID" value="ELY88961.1"/>
    <property type="molecule type" value="Genomic_DNA"/>
</dbReference>
<dbReference type="STRING" id="1230458.C484_15248"/>
<feature type="transmembrane region" description="Helical" evidence="1">
    <location>
        <begin position="159"/>
        <end position="181"/>
    </location>
</feature>
<sequence length="358" mass="37707">MIDRDGVRRSSPRRTWRSNMRLLTVLADTQPSIDEAMAVLESHDLTYSLTDHSDGEHWTLTVPVPAHAVEPVEDQLEAITGNVTVIVEAPMAILETGSDSARNRSNRRPEWLSFERVSRSELRSKARSQLPSFIIFATMTAISSVVATTGVLLNSLPVLVGSMVIAPLLGPAMAASVATVLDDRPLFVRGVKLQLLGIVVALVSALSFAAFARTSTIISSVVDLEASLGLGSHGLPPSLLVTVAICSGVAGGLGMATTGITDLIGVMIAAALMPPIGVIGVGVAWGAPEATLGSFVVVAVNLIAINVGSIATLWTVGFHPSDRARIRTTRSAILRRVAVLIILLVLALRLLELVSALL</sequence>
<keyword evidence="3" id="KW-1185">Reference proteome</keyword>
<feature type="transmembrane region" description="Helical" evidence="1">
    <location>
        <begin position="337"/>
        <end position="357"/>
    </location>
</feature>
<evidence type="ECO:0000313" key="3">
    <source>
        <dbReference type="Proteomes" id="UP000011648"/>
    </source>
</evidence>
<keyword evidence="1" id="KW-0812">Transmembrane</keyword>